<proteinExistence type="inferred from homology"/>
<keyword evidence="8" id="KW-0350">Heme biosynthesis</keyword>
<dbReference type="SUPFAM" id="SSF54782">
    <property type="entry name" value="Porphobilinogen deaminase (hydroxymethylbilane synthase), C-terminal domain"/>
    <property type="match status" value="1"/>
</dbReference>
<evidence type="ECO:0000256" key="8">
    <source>
        <dbReference type="ARBA" id="ARBA00023133"/>
    </source>
</evidence>
<dbReference type="EC" id="2.5.1.61" evidence="5"/>
<evidence type="ECO:0000256" key="10">
    <source>
        <dbReference type="ARBA" id="ARBA00030685"/>
    </source>
</evidence>
<dbReference type="PIRSF" id="PIRSF001438">
    <property type="entry name" value="4pyrrol_synth_OHMeBilane_synth"/>
    <property type="match status" value="1"/>
</dbReference>
<comment type="pathway">
    <text evidence="3">Porphyrin-containing compound metabolism; protoporphyrin-IX biosynthesis; coproporphyrinogen-III from 5-aminolevulinate: step 2/4.</text>
</comment>
<dbReference type="PANTHER" id="PTHR11557:SF0">
    <property type="entry name" value="PORPHOBILINOGEN DEAMINASE"/>
    <property type="match status" value="1"/>
</dbReference>
<dbReference type="Gene3D" id="3.40.190.10">
    <property type="entry name" value="Periplasmic binding protein-like II"/>
    <property type="match status" value="2"/>
</dbReference>
<evidence type="ECO:0000313" key="17">
    <source>
        <dbReference type="EMBL" id="QSS55357.1"/>
    </source>
</evidence>
<reference evidence="18" key="1">
    <citation type="submission" date="2008-07" db="EMBL/GenBank/DDBJ databases">
        <title>Annotation of Ajellomyces capsulatus strain H88.</title>
        <authorList>
            <person name="Champion M."/>
            <person name="Cuomo C."/>
            <person name="Ma L.-J."/>
            <person name="Henn M.R."/>
            <person name="Sil A."/>
            <person name="Goldman B."/>
            <person name="Young S.K."/>
            <person name="Kodira C.D."/>
            <person name="Zeng Q."/>
            <person name="Koehrsen M."/>
            <person name="Alvarado L."/>
            <person name="Berlin A."/>
            <person name="Borenstein D."/>
            <person name="Chen Z."/>
            <person name="Engels R."/>
            <person name="Freedman E."/>
            <person name="Gellesch M."/>
            <person name="Goldberg J."/>
            <person name="Griggs A."/>
            <person name="Gujja S."/>
            <person name="Heiman D."/>
            <person name="Hepburn T."/>
            <person name="Howarth C."/>
            <person name="Jen D."/>
            <person name="Larson L."/>
            <person name="Lewis B."/>
            <person name="Mehta T."/>
            <person name="Park D."/>
            <person name="Pearson M."/>
            <person name="Roberts A."/>
            <person name="Saif S."/>
            <person name="Shea T."/>
            <person name="Shenoy N."/>
            <person name="Sisk P."/>
            <person name="Stolte C."/>
            <person name="Sykes S."/>
            <person name="Walk T."/>
            <person name="White J."/>
            <person name="Yandava C."/>
            <person name="Klein B."/>
            <person name="McEwen J.G."/>
            <person name="Puccia R."/>
            <person name="Goldman G.H."/>
            <person name="Felipe M.S."/>
            <person name="Nino-Vega G."/>
            <person name="San-Blas G."/>
            <person name="Taylor J."/>
            <person name="Mendoza L."/>
            <person name="Galagan J."/>
            <person name="Nusbaum C."/>
            <person name="Birren B."/>
        </authorList>
    </citation>
    <scope>NUCLEOTIDE SEQUENCE [LARGE SCALE GENOMIC DNA]</scope>
    <source>
        <strain evidence="18">H88</strain>
    </source>
</reference>
<evidence type="ECO:0000256" key="9">
    <source>
        <dbReference type="ARBA" id="ARBA00023244"/>
    </source>
</evidence>
<dbReference type="PRINTS" id="PR00151">
    <property type="entry name" value="PORPHBDMNASE"/>
</dbReference>
<dbReference type="Pfam" id="PF01379">
    <property type="entry name" value="Porphobil_deam"/>
    <property type="match status" value="1"/>
</dbReference>
<sequence length="352" mass="38289">MQADLSAMAAAPPQAHPASETSPTKSTFTIGTRKSKLALVQTDLVRDALKAAWPQYEFDILTKDAAADLDKVTPLREFTSKNLWTEELEELLLAKQIDLVVHALKDVPTQIPTTCILGAMMPREDPRDVLVIKKGLPNMTLAELPAGSIVGTSSVRRIAQLSRHYPHLIAKDVRGNIDTRLTKLDAQDGPFSALILAAAGLLRTGQGARISHYLDSKDGKMLHAVGQGGLGIEIRANDERMKEMVEKIGDRKTTFACLAERNLLRTLEGGCSAPLGVETEWVQDAEGKETLMLRAIVSSVDGKEAVEIEKVEKVTSGEEAEVFAKKVADELVVLGAGRILAEIQQKKKAWGR</sequence>
<evidence type="ECO:0000259" key="15">
    <source>
        <dbReference type="Pfam" id="PF03900"/>
    </source>
</evidence>
<comment type="similarity">
    <text evidence="4">Belongs to the HMBS family.</text>
</comment>
<evidence type="ECO:0000256" key="2">
    <source>
        <dbReference type="ARBA" id="ARBA00002869"/>
    </source>
</evidence>
<protein>
    <recommendedName>
        <fullName evidence="6">Porphobilinogen deaminase</fullName>
        <ecNumber evidence="5">2.5.1.61</ecNumber>
    </recommendedName>
    <alternativeName>
        <fullName evidence="11">Hydroxymethylbilane synthase</fullName>
    </alternativeName>
    <alternativeName>
        <fullName evidence="10">Pre-uroporphyrinogen synthase</fullName>
    </alternativeName>
</protein>
<evidence type="ECO:0000256" key="6">
    <source>
        <dbReference type="ARBA" id="ARBA00016519"/>
    </source>
</evidence>
<dbReference type="EMBL" id="DS990638">
    <property type="protein sequence ID" value="EGC44585.1"/>
    <property type="molecule type" value="Genomic_DNA"/>
</dbReference>
<dbReference type="GO" id="GO:0004418">
    <property type="term" value="F:hydroxymethylbilane synthase activity"/>
    <property type="evidence" value="ECO:0007669"/>
    <property type="project" value="UniProtKB-EC"/>
</dbReference>
<comment type="function">
    <text evidence="2">Tetrapolymerization of the monopyrrole PBG into the hydroxymethylbilane pre-uroporphyrinogen in several discrete steps.</text>
</comment>
<dbReference type="InterPro" id="IPR036803">
    <property type="entry name" value="Porphobilinogen_deaminase_C_sf"/>
</dbReference>
<evidence type="ECO:0000256" key="12">
    <source>
        <dbReference type="ARBA" id="ARBA00048169"/>
    </source>
</evidence>
<evidence type="ECO:0000256" key="1">
    <source>
        <dbReference type="ARBA" id="ARBA00001916"/>
    </source>
</evidence>
<evidence type="ECO:0000256" key="13">
    <source>
        <dbReference type="SAM" id="MobiDB-lite"/>
    </source>
</evidence>
<dbReference type="GO" id="GO:0006782">
    <property type="term" value="P:protoporphyrinogen IX biosynthetic process"/>
    <property type="evidence" value="ECO:0007669"/>
    <property type="project" value="UniProtKB-UniPathway"/>
</dbReference>
<dbReference type="SUPFAM" id="SSF53850">
    <property type="entry name" value="Periplasmic binding protein-like II"/>
    <property type="match status" value="1"/>
</dbReference>
<feature type="region of interest" description="Disordered" evidence="13">
    <location>
        <begin position="1"/>
        <end position="28"/>
    </location>
</feature>
<feature type="domain" description="Porphobilinogen deaminase C-terminal" evidence="15">
    <location>
        <begin position="255"/>
        <end position="331"/>
    </location>
</feature>
<dbReference type="EMBL" id="CP069105">
    <property type="protein sequence ID" value="QSS55357.1"/>
    <property type="molecule type" value="Genomic_DNA"/>
</dbReference>
<dbReference type="STRING" id="544711.F0UE55"/>
<dbReference type="VEuPathDB" id="FungiDB:I7I53_03218"/>
<evidence type="ECO:0000259" key="14">
    <source>
        <dbReference type="Pfam" id="PF01379"/>
    </source>
</evidence>
<dbReference type="HOGENOM" id="CLU_019704_0_2_1"/>
<organism evidence="18">
    <name type="scientific">Ajellomyces capsulatus (strain H88)</name>
    <name type="common">Darling's disease fungus</name>
    <name type="synonym">Histoplasma capsulatum</name>
    <dbReference type="NCBI Taxonomy" id="544711"/>
    <lineage>
        <taxon>Eukaryota</taxon>
        <taxon>Fungi</taxon>
        <taxon>Dikarya</taxon>
        <taxon>Ascomycota</taxon>
        <taxon>Pezizomycotina</taxon>
        <taxon>Eurotiomycetes</taxon>
        <taxon>Eurotiomycetidae</taxon>
        <taxon>Onygenales</taxon>
        <taxon>Ajellomycetaceae</taxon>
        <taxon>Histoplasma</taxon>
    </lineage>
</organism>
<dbReference type="NCBIfam" id="TIGR00212">
    <property type="entry name" value="hemC"/>
    <property type="match status" value="1"/>
</dbReference>
<evidence type="ECO:0000256" key="4">
    <source>
        <dbReference type="ARBA" id="ARBA00005638"/>
    </source>
</evidence>
<keyword evidence="7" id="KW-0808">Transferase</keyword>
<dbReference type="InterPro" id="IPR000860">
    <property type="entry name" value="HemC"/>
</dbReference>
<dbReference type="GO" id="GO:0005737">
    <property type="term" value="C:cytoplasm"/>
    <property type="evidence" value="ECO:0007669"/>
    <property type="project" value="TreeGrafter"/>
</dbReference>
<dbReference type="OrthoDB" id="564646at2759"/>
<evidence type="ECO:0000256" key="5">
    <source>
        <dbReference type="ARBA" id="ARBA00012655"/>
    </source>
</evidence>
<dbReference type="Proteomes" id="UP000008142">
    <property type="component" value="Unassembled WGS sequence"/>
</dbReference>
<feature type="compositionally biased region" description="Polar residues" evidence="13">
    <location>
        <begin position="19"/>
        <end position="28"/>
    </location>
</feature>
<keyword evidence="9" id="KW-0627">Porphyrin biosynthesis</keyword>
<dbReference type="Gene3D" id="3.30.160.40">
    <property type="entry name" value="Porphobilinogen deaminase, C-terminal domain"/>
    <property type="match status" value="1"/>
</dbReference>
<dbReference type="UniPathway" id="UPA00251">
    <property type="reaction ID" value="UER00319"/>
</dbReference>
<dbReference type="AlphaFoldDB" id="F0UE55"/>
<name>F0UE55_AJEC8</name>
<accession>F0UE55</accession>
<dbReference type="PROSITE" id="PS00533">
    <property type="entry name" value="PORPHOBILINOGEN_DEAM"/>
    <property type="match status" value="1"/>
</dbReference>
<evidence type="ECO:0000256" key="7">
    <source>
        <dbReference type="ARBA" id="ARBA00022679"/>
    </source>
</evidence>
<dbReference type="PANTHER" id="PTHR11557">
    <property type="entry name" value="PORPHOBILINOGEN DEAMINASE"/>
    <property type="match status" value="1"/>
</dbReference>
<dbReference type="InterPro" id="IPR022419">
    <property type="entry name" value="Porphobilin_deaminase_cofac_BS"/>
</dbReference>
<gene>
    <name evidence="16" type="ORF">HCEG_03800</name>
    <name evidence="17" type="ORF">I7I53_03218</name>
</gene>
<dbReference type="InterPro" id="IPR022418">
    <property type="entry name" value="Porphobilinogen_deaminase_C"/>
</dbReference>
<dbReference type="InterPro" id="IPR022417">
    <property type="entry name" value="Porphobilin_deaminase_N"/>
</dbReference>
<dbReference type="FunFam" id="3.40.190.10:FF:000086">
    <property type="entry name" value="Probable porphobilinogen deaminase"/>
    <property type="match status" value="1"/>
</dbReference>
<reference evidence="17" key="2">
    <citation type="submission" date="2021-01" db="EMBL/GenBank/DDBJ databases">
        <title>Chromosome-level genome assembly of a human fungal pathogen reveals clustering of transcriptionally co-regulated genes.</title>
        <authorList>
            <person name="Voorhies M."/>
            <person name="Cohen S."/>
            <person name="Shea T.P."/>
            <person name="Petrus S."/>
            <person name="Munoz J.F."/>
            <person name="Poplawski S."/>
            <person name="Goldman W.E."/>
            <person name="Michael T."/>
            <person name="Cuomo C.A."/>
            <person name="Sil A."/>
            <person name="Beyhan S."/>
        </authorList>
    </citation>
    <scope>NUCLEOTIDE SEQUENCE</scope>
    <source>
        <strain evidence="17">H88</strain>
    </source>
</reference>
<comment type="catalytic activity">
    <reaction evidence="12">
        <text>4 porphobilinogen + H2O = hydroxymethylbilane + 4 NH4(+)</text>
        <dbReference type="Rhea" id="RHEA:13185"/>
        <dbReference type="ChEBI" id="CHEBI:15377"/>
        <dbReference type="ChEBI" id="CHEBI:28938"/>
        <dbReference type="ChEBI" id="CHEBI:57845"/>
        <dbReference type="ChEBI" id="CHEBI:58126"/>
        <dbReference type="EC" id="2.5.1.61"/>
    </reaction>
</comment>
<comment type="cofactor">
    <cofactor evidence="1">
        <name>dipyrromethane</name>
        <dbReference type="ChEBI" id="CHEBI:60342"/>
    </cofactor>
</comment>
<evidence type="ECO:0000256" key="3">
    <source>
        <dbReference type="ARBA" id="ARBA00004735"/>
    </source>
</evidence>
<evidence type="ECO:0000313" key="16">
    <source>
        <dbReference type="EMBL" id="EGC44585.1"/>
    </source>
</evidence>
<evidence type="ECO:0000256" key="11">
    <source>
        <dbReference type="ARBA" id="ARBA00033064"/>
    </source>
</evidence>
<dbReference type="Proteomes" id="UP000663419">
    <property type="component" value="Chromosome 4"/>
</dbReference>
<dbReference type="Pfam" id="PF03900">
    <property type="entry name" value="Porphobil_deamC"/>
    <property type="match status" value="1"/>
</dbReference>
<dbReference type="OMA" id="LWQANHI"/>
<feature type="compositionally biased region" description="Low complexity" evidence="13">
    <location>
        <begin position="1"/>
        <end position="18"/>
    </location>
</feature>
<evidence type="ECO:0000313" key="18">
    <source>
        <dbReference type="Proteomes" id="UP000008142"/>
    </source>
</evidence>
<dbReference type="FunFam" id="3.40.190.10:FF:000005">
    <property type="entry name" value="Porphobilinogen deaminase"/>
    <property type="match status" value="1"/>
</dbReference>
<feature type="domain" description="Porphobilinogen deaminase N-terminal" evidence="14">
    <location>
        <begin position="29"/>
        <end position="242"/>
    </location>
</feature>